<dbReference type="PANTHER" id="PTHR30327:SF1">
    <property type="entry name" value="UPF0301 PROTEIN YQGE"/>
    <property type="match status" value="1"/>
</dbReference>
<dbReference type="NCBIfam" id="NF001266">
    <property type="entry name" value="PRK00228.1-1"/>
    <property type="match status" value="1"/>
</dbReference>
<dbReference type="Pfam" id="PF02622">
    <property type="entry name" value="DUF179"/>
    <property type="match status" value="1"/>
</dbReference>
<name>A0ABS3Q3K9_9GAMM</name>
<keyword evidence="4" id="KW-1185">Reference proteome</keyword>
<dbReference type="InterPro" id="IPR003774">
    <property type="entry name" value="AlgH-like"/>
</dbReference>
<gene>
    <name evidence="3" type="ORF">J3998_04990</name>
</gene>
<protein>
    <recommendedName>
        <fullName evidence="2">UPF0301 protein J3998_04990</fullName>
    </recommendedName>
</protein>
<comment type="similarity">
    <text evidence="1 2">Belongs to the UPF0301 (AlgH) family.</text>
</comment>
<dbReference type="RefSeq" id="WP_208148371.1">
    <property type="nucleotide sequence ID" value="NZ_JAGETV010000006.1"/>
</dbReference>
<dbReference type="HAMAP" id="MF_00758">
    <property type="entry name" value="UPF0301"/>
    <property type="match status" value="1"/>
</dbReference>
<evidence type="ECO:0000313" key="4">
    <source>
        <dbReference type="Proteomes" id="UP000664835"/>
    </source>
</evidence>
<proteinExistence type="inferred from homology"/>
<evidence type="ECO:0000256" key="1">
    <source>
        <dbReference type="ARBA" id="ARBA00009600"/>
    </source>
</evidence>
<dbReference type="Gene3D" id="3.40.1740.10">
    <property type="entry name" value="VC0467-like"/>
    <property type="match status" value="1"/>
</dbReference>
<dbReference type="Proteomes" id="UP000664835">
    <property type="component" value="Unassembled WGS sequence"/>
</dbReference>
<reference evidence="3 4" key="1">
    <citation type="submission" date="2021-03" db="EMBL/GenBank/DDBJ databases">
        <title>Thiomicrorhabdus sp.nov.,novel sulfur-oxidizing bacteria isolated from coastal sediment.</title>
        <authorList>
            <person name="Liu X."/>
        </authorList>
    </citation>
    <scope>NUCLEOTIDE SEQUENCE [LARGE SCALE GENOMIC DNA]</scope>
    <source>
        <strain evidence="3 4">6S2-11</strain>
    </source>
</reference>
<evidence type="ECO:0000256" key="2">
    <source>
        <dbReference type="HAMAP-Rule" id="MF_00758"/>
    </source>
</evidence>
<evidence type="ECO:0000313" key="3">
    <source>
        <dbReference type="EMBL" id="MBO1926925.1"/>
    </source>
</evidence>
<dbReference type="EMBL" id="JAGETV010000006">
    <property type="protein sequence ID" value="MBO1926925.1"/>
    <property type="molecule type" value="Genomic_DNA"/>
</dbReference>
<organism evidence="3 4">
    <name type="scientific">Thiomicrorhabdus marina</name>
    <dbReference type="NCBI Taxonomy" id="2818442"/>
    <lineage>
        <taxon>Bacteria</taxon>
        <taxon>Pseudomonadati</taxon>
        <taxon>Pseudomonadota</taxon>
        <taxon>Gammaproteobacteria</taxon>
        <taxon>Thiotrichales</taxon>
        <taxon>Piscirickettsiaceae</taxon>
        <taxon>Thiomicrorhabdus</taxon>
    </lineage>
</organism>
<comment type="caution">
    <text evidence="3">The sequence shown here is derived from an EMBL/GenBank/DDBJ whole genome shotgun (WGS) entry which is preliminary data.</text>
</comment>
<accession>A0ABS3Q3K9</accession>
<sequence length="188" mass="21101">MKQLHSLEHSILVAMPSLDNSWFEKTVIYVVEDNEHGSMGLVINLPHKLDVRTLLEHLEYPYTERNHHLDEPIIMGGPVDLERGFILHQRGGNWKSSVYLNDDLSMTVSDDFLEAVSSDEAPDDFIVCLGFAGWEPGQLAGELQDNSWLTIPYNASLLFETPIEQRWEVALGTLGIAPEFLSSEAGHA</sequence>
<dbReference type="SUPFAM" id="SSF143456">
    <property type="entry name" value="VC0467-like"/>
    <property type="match status" value="1"/>
</dbReference>
<dbReference type="PANTHER" id="PTHR30327">
    <property type="entry name" value="UNCHARACTERIZED PROTEIN YQGE"/>
    <property type="match status" value="1"/>
</dbReference>